<evidence type="ECO:0008006" key="4">
    <source>
        <dbReference type="Google" id="ProtNLM"/>
    </source>
</evidence>
<keyword evidence="1" id="KW-0812">Transmembrane</keyword>
<organism evidence="2 3">
    <name type="scientific">Flavobacterium jumunjinense</name>
    <dbReference type="NCBI Taxonomy" id="998845"/>
    <lineage>
        <taxon>Bacteria</taxon>
        <taxon>Pseudomonadati</taxon>
        <taxon>Bacteroidota</taxon>
        <taxon>Flavobacteriia</taxon>
        <taxon>Flavobacteriales</taxon>
        <taxon>Flavobacteriaceae</taxon>
        <taxon>Flavobacterium</taxon>
    </lineage>
</organism>
<dbReference type="Gene3D" id="1.25.40.10">
    <property type="entry name" value="Tetratricopeptide repeat domain"/>
    <property type="match status" value="1"/>
</dbReference>
<comment type="caution">
    <text evidence="2">The sequence shown here is derived from an EMBL/GenBank/DDBJ whole genome shotgun (WGS) entry which is preliminary data.</text>
</comment>
<protein>
    <recommendedName>
        <fullName evidence="4">Tetratricopeptide repeat-containing protein</fullName>
    </recommendedName>
</protein>
<accession>A0ABV5GHR1</accession>
<keyword evidence="1" id="KW-1133">Transmembrane helix</keyword>
<evidence type="ECO:0000313" key="3">
    <source>
        <dbReference type="Proteomes" id="UP001589607"/>
    </source>
</evidence>
<dbReference type="SUPFAM" id="SSF48452">
    <property type="entry name" value="TPR-like"/>
    <property type="match status" value="1"/>
</dbReference>
<gene>
    <name evidence="2" type="ORF">ACFFVF_00165</name>
</gene>
<evidence type="ECO:0000256" key="1">
    <source>
        <dbReference type="SAM" id="Phobius"/>
    </source>
</evidence>
<feature type="transmembrane region" description="Helical" evidence="1">
    <location>
        <begin position="110"/>
        <end position="129"/>
    </location>
</feature>
<evidence type="ECO:0000313" key="2">
    <source>
        <dbReference type="EMBL" id="MFB9094914.1"/>
    </source>
</evidence>
<name>A0ABV5GHR1_9FLAO</name>
<sequence>MGRILTEELLDKIDQYLKGELSEQERLSFEKLLQEDEQLQEDVIIQKQLFAMHGTSTTDISSNETDFEAIALLKEKLKTDEYLRLSNKIRTIGNENRISNGKPRKRKTHYLNYFIAASVTIFFATLFFFNSESSLESYYSENVNWENLPSFIDKGNALDNFTKGEIAFKKKEYKSAILSFENIETTNELYPYSLMYIGASYDVLNENEKALDYFNKLSQLTEFEEHTKGFWYQLLIHLKLDNKEKANEISKIILKDKNNYNYQETLNMKL</sequence>
<keyword evidence="1" id="KW-0472">Membrane</keyword>
<dbReference type="Proteomes" id="UP001589607">
    <property type="component" value="Unassembled WGS sequence"/>
</dbReference>
<proteinExistence type="predicted"/>
<dbReference type="RefSeq" id="WP_236454383.1">
    <property type="nucleotide sequence ID" value="NZ_CBCSGE010000007.1"/>
</dbReference>
<dbReference type="InterPro" id="IPR011990">
    <property type="entry name" value="TPR-like_helical_dom_sf"/>
</dbReference>
<dbReference type="EMBL" id="JBHMEY010000001">
    <property type="protein sequence ID" value="MFB9094914.1"/>
    <property type="molecule type" value="Genomic_DNA"/>
</dbReference>
<keyword evidence="3" id="KW-1185">Reference proteome</keyword>
<reference evidence="2 3" key="1">
    <citation type="submission" date="2024-09" db="EMBL/GenBank/DDBJ databases">
        <authorList>
            <person name="Sun Q."/>
            <person name="Mori K."/>
        </authorList>
    </citation>
    <scope>NUCLEOTIDE SEQUENCE [LARGE SCALE GENOMIC DNA]</scope>
    <source>
        <strain evidence="2 3">CECT 7955</strain>
    </source>
</reference>